<accession>A0A4R3VX61</accession>
<gene>
    <name evidence="2" type="ORF">EDC17_102436</name>
</gene>
<keyword evidence="3" id="KW-1185">Reference proteome</keyword>
<dbReference type="Proteomes" id="UP000295197">
    <property type="component" value="Unassembled WGS sequence"/>
</dbReference>
<dbReference type="OrthoDB" id="668798at2"/>
<keyword evidence="1" id="KW-0812">Transmembrane</keyword>
<sequence>MSYLSQKFKSTEHDDIDEIFHDIESSFNIKLDDVEINKCNTFDDLTKLVCSKIELENIDYCTSQQAFYKFRKAYYATQDSTIPLHKNSLLAEIFPKQNRRNDIKRLEQELGFKTNLLQPPNWLTIMLLVLLISSIVCLFYKPLIGSYGLILSITGFIFAFKFASNLDLKTVSDIIKQLVQHNYHLVRNSASYNEKEIERIIIQHFVDNLDLDVEKFDGKSSFS</sequence>
<feature type="transmembrane region" description="Helical" evidence="1">
    <location>
        <begin position="147"/>
        <end position="166"/>
    </location>
</feature>
<dbReference type="AlphaFoldDB" id="A0A4R3VX61"/>
<evidence type="ECO:0000256" key="1">
    <source>
        <dbReference type="SAM" id="Phobius"/>
    </source>
</evidence>
<evidence type="ECO:0000313" key="2">
    <source>
        <dbReference type="EMBL" id="TCV12269.1"/>
    </source>
</evidence>
<keyword evidence="1" id="KW-1133">Transmembrane helix</keyword>
<comment type="caution">
    <text evidence="2">The sequence shown here is derived from an EMBL/GenBank/DDBJ whole genome shotgun (WGS) entry which is preliminary data.</text>
</comment>
<keyword evidence="1" id="KW-0472">Membrane</keyword>
<protein>
    <submittedName>
        <fullName evidence="2">Uncharacterized protein</fullName>
    </submittedName>
</protein>
<organism evidence="2 3">
    <name type="scientific">Sphingobacterium alimentarium</name>
    <dbReference type="NCBI Taxonomy" id="797292"/>
    <lineage>
        <taxon>Bacteria</taxon>
        <taxon>Pseudomonadati</taxon>
        <taxon>Bacteroidota</taxon>
        <taxon>Sphingobacteriia</taxon>
        <taxon>Sphingobacteriales</taxon>
        <taxon>Sphingobacteriaceae</taxon>
        <taxon>Sphingobacterium</taxon>
    </lineage>
</organism>
<reference evidence="2 3" key="1">
    <citation type="submission" date="2019-03" db="EMBL/GenBank/DDBJ databases">
        <title>Genomic Encyclopedia of Type Strains, Phase IV (KMG-IV): sequencing the most valuable type-strain genomes for metagenomic binning, comparative biology and taxonomic classification.</title>
        <authorList>
            <person name="Goeker M."/>
        </authorList>
    </citation>
    <scope>NUCLEOTIDE SEQUENCE [LARGE SCALE GENOMIC DNA]</scope>
    <source>
        <strain evidence="2 3">DSM 22362</strain>
    </source>
</reference>
<dbReference type="EMBL" id="SMBZ01000024">
    <property type="protein sequence ID" value="TCV12269.1"/>
    <property type="molecule type" value="Genomic_DNA"/>
</dbReference>
<feature type="transmembrane region" description="Helical" evidence="1">
    <location>
        <begin position="122"/>
        <end position="141"/>
    </location>
</feature>
<dbReference type="RefSeq" id="WP_132777908.1">
    <property type="nucleotide sequence ID" value="NZ_SMBZ01000024.1"/>
</dbReference>
<name>A0A4R3VX61_9SPHI</name>
<evidence type="ECO:0000313" key="3">
    <source>
        <dbReference type="Proteomes" id="UP000295197"/>
    </source>
</evidence>
<proteinExistence type="predicted"/>